<feature type="compositionally biased region" description="Polar residues" evidence="16">
    <location>
        <begin position="319"/>
        <end position="332"/>
    </location>
</feature>
<evidence type="ECO:0000256" key="17">
    <source>
        <dbReference type="SAM" id="SignalP"/>
    </source>
</evidence>
<keyword evidence="7" id="KW-0547">Nucleotide-binding</keyword>
<dbReference type="AlphaFoldDB" id="A0AAU8MR12"/>
<feature type="compositionally biased region" description="Gly residues" evidence="16">
    <location>
        <begin position="193"/>
        <end position="208"/>
    </location>
</feature>
<evidence type="ECO:0000256" key="9">
    <source>
        <dbReference type="ARBA" id="ARBA00022840"/>
    </source>
</evidence>
<evidence type="ECO:0000256" key="15">
    <source>
        <dbReference type="ARBA" id="ARBA00023180"/>
    </source>
</evidence>
<dbReference type="EMBL" id="CP159925">
    <property type="protein sequence ID" value="XCO74885.1"/>
    <property type="molecule type" value="Genomic_DNA"/>
</dbReference>
<evidence type="ECO:0000256" key="8">
    <source>
        <dbReference type="ARBA" id="ARBA00022777"/>
    </source>
</evidence>
<evidence type="ECO:0000256" key="5">
    <source>
        <dbReference type="ARBA" id="ARBA00022692"/>
    </source>
</evidence>
<evidence type="ECO:0000313" key="20">
    <source>
        <dbReference type="EMBL" id="XCO74885.1"/>
    </source>
</evidence>
<feature type="region of interest" description="Disordered" evidence="16">
    <location>
        <begin position="183"/>
        <end position="208"/>
    </location>
</feature>
<keyword evidence="9" id="KW-0067">ATP-binding</keyword>
<dbReference type="Pfam" id="PF12810">
    <property type="entry name" value="ALK_LTK_GRD"/>
    <property type="match status" value="1"/>
</dbReference>
<feature type="region of interest" description="Disordered" evidence="16">
    <location>
        <begin position="264"/>
        <end position="295"/>
    </location>
</feature>
<evidence type="ECO:0000256" key="1">
    <source>
        <dbReference type="ARBA" id="ARBA00004251"/>
    </source>
</evidence>
<reference evidence="20" key="1">
    <citation type="submission" date="2024-06" db="EMBL/GenBank/DDBJ databases">
        <authorList>
            <person name="Li S."/>
        </authorList>
    </citation>
    <scope>NUCLEOTIDE SEQUENCE</scope>
    <source>
        <strain evidence="20">SR10</strain>
    </source>
</reference>
<dbReference type="InterPro" id="IPR055163">
    <property type="entry name" value="ALK/LTK-like_GRD"/>
</dbReference>
<keyword evidence="10" id="KW-1133">Transmembrane helix</keyword>
<proteinExistence type="predicted"/>
<keyword evidence="5" id="KW-0812">Transmembrane</keyword>
<dbReference type="GO" id="GO:0004714">
    <property type="term" value="F:transmembrane receptor protein tyrosine kinase activity"/>
    <property type="evidence" value="ECO:0007669"/>
    <property type="project" value="UniProtKB-EC"/>
</dbReference>
<dbReference type="RefSeq" id="WP_363797737.1">
    <property type="nucleotide sequence ID" value="NZ_CP159925.1"/>
</dbReference>
<evidence type="ECO:0000256" key="4">
    <source>
        <dbReference type="ARBA" id="ARBA00022679"/>
    </source>
</evidence>
<accession>A0AAU8MR12</accession>
<keyword evidence="6 17" id="KW-0732">Signal</keyword>
<feature type="compositionally biased region" description="Gly residues" evidence="16">
    <location>
        <begin position="125"/>
        <end position="134"/>
    </location>
</feature>
<feature type="domain" description="ALK/LTK-like glycine-rich" evidence="18">
    <location>
        <begin position="71"/>
        <end position="305"/>
    </location>
</feature>
<keyword evidence="15" id="KW-0325">Glycoprotein</keyword>
<keyword evidence="11" id="KW-0472">Membrane</keyword>
<keyword evidence="4" id="KW-0808">Transferase</keyword>
<comment type="subcellular location">
    <subcellularLocation>
        <location evidence="1">Cell membrane</location>
        <topology evidence="1">Single-pass type I membrane protein</topology>
    </subcellularLocation>
</comment>
<feature type="signal peptide" evidence="17">
    <location>
        <begin position="1"/>
        <end position="33"/>
    </location>
</feature>
<keyword evidence="14" id="KW-0675">Receptor</keyword>
<dbReference type="GO" id="GO:0005524">
    <property type="term" value="F:ATP binding"/>
    <property type="evidence" value="ECO:0007669"/>
    <property type="project" value="UniProtKB-KW"/>
</dbReference>
<evidence type="ECO:0000259" key="18">
    <source>
        <dbReference type="Pfam" id="PF12810"/>
    </source>
</evidence>
<evidence type="ECO:0000256" key="2">
    <source>
        <dbReference type="ARBA" id="ARBA00011902"/>
    </source>
</evidence>
<evidence type="ECO:0000256" key="12">
    <source>
        <dbReference type="ARBA" id="ARBA00023137"/>
    </source>
</evidence>
<keyword evidence="12" id="KW-0829">Tyrosine-protein kinase</keyword>
<keyword evidence="13" id="KW-1015">Disulfide bond</keyword>
<evidence type="ECO:0000256" key="3">
    <source>
        <dbReference type="ARBA" id="ARBA00022475"/>
    </source>
</evidence>
<evidence type="ECO:0000256" key="7">
    <source>
        <dbReference type="ARBA" id="ARBA00022741"/>
    </source>
</evidence>
<dbReference type="InterPro" id="IPR048834">
    <property type="entry name" value="SpaA_pre-album"/>
</dbReference>
<feature type="region of interest" description="Disordered" evidence="16">
    <location>
        <begin position="318"/>
        <end position="337"/>
    </location>
</feature>
<gene>
    <name evidence="20" type="ORF">ABU614_21415</name>
</gene>
<dbReference type="GO" id="GO:0005886">
    <property type="term" value="C:plasma membrane"/>
    <property type="evidence" value="ECO:0007669"/>
    <property type="project" value="UniProtKB-SubCell"/>
</dbReference>
<keyword evidence="8" id="KW-0418">Kinase</keyword>
<name>A0AAU8MR12_9GAMM</name>
<dbReference type="Pfam" id="PF20674">
    <property type="entry name" value="SpaA_3"/>
    <property type="match status" value="1"/>
</dbReference>
<feature type="chain" id="PRO_5043381058" description="receptor protein-tyrosine kinase" evidence="17">
    <location>
        <begin position="34"/>
        <end position="585"/>
    </location>
</feature>
<organism evidence="20">
    <name type="scientific">Lysobacter firmicutimachus</name>
    <dbReference type="NCBI Taxonomy" id="1792846"/>
    <lineage>
        <taxon>Bacteria</taxon>
        <taxon>Pseudomonadati</taxon>
        <taxon>Pseudomonadota</taxon>
        <taxon>Gammaproteobacteria</taxon>
        <taxon>Lysobacterales</taxon>
        <taxon>Lysobacteraceae</taxon>
        <taxon>Lysobacter</taxon>
    </lineage>
</organism>
<sequence>MKFQLIDSARLLGGRRVRAAFALLFGGIGAAHAASVPCTPQAGYTHCLRYTYSGGAQAFAVPNGVTRLRATLWGAGGGGSMAASGNSAGGGAGGYADGTVAVASGANLTVTVGQGGIATGTARTYGGGGAGGPGRNHDPASNPQSNGSSGGGMSALWNGAEFVAPNALIVAGGGGGSVFWTDQPAAPNRPLAGAGGGGSGGDGTSTYGGKGGSQVAGGAAGLPLASCYVPNASVIPAGAALRGGDGCWPAIVAGTPFEYEGGGGGGGGWFGGGGGGGQNENNPISPTTGYDGPGGGGSGFVGAAVTSGVLTQGAAPSYTAGSTAAPPQTTHPLYSAGIGRGGAAATTQGASAGNGEVILQWSQPILRLQKALPNGRVAATDQFALTIAGSGGPVSVVTTGSGTTATGTATLSAASAGSVYTLSETASGSTALGDYTTTYSCSNALAGGQTPSGSGTRFNVTPVAGDDLTCTFANTRNPRANLTITKTNTPGVNGNVDQSGDTLSRGASTSYVIVVGNSGPDAVTGAILRDPVANRSGLNCTAPPTCSGSACPAAPLTVAALDSGVALGTLANGAAVTVTLTCTVN</sequence>
<feature type="domain" description="SpaA-like prealbumin fold" evidence="19">
    <location>
        <begin position="366"/>
        <end position="475"/>
    </location>
</feature>
<protein>
    <recommendedName>
        <fullName evidence="2">receptor protein-tyrosine kinase</fullName>
        <ecNumber evidence="2">2.7.10.1</ecNumber>
    </recommendedName>
</protein>
<evidence type="ECO:0000256" key="6">
    <source>
        <dbReference type="ARBA" id="ARBA00022729"/>
    </source>
</evidence>
<evidence type="ECO:0000256" key="16">
    <source>
        <dbReference type="SAM" id="MobiDB-lite"/>
    </source>
</evidence>
<evidence type="ECO:0000256" key="13">
    <source>
        <dbReference type="ARBA" id="ARBA00023157"/>
    </source>
</evidence>
<evidence type="ECO:0000259" key="19">
    <source>
        <dbReference type="Pfam" id="PF20674"/>
    </source>
</evidence>
<evidence type="ECO:0000256" key="11">
    <source>
        <dbReference type="ARBA" id="ARBA00023136"/>
    </source>
</evidence>
<feature type="region of interest" description="Disordered" evidence="16">
    <location>
        <begin position="124"/>
        <end position="152"/>
    </location>
</feature>
<dbReference type="EC" id="2.7.10.1" evidence="2"/>
<evidence type="ECO:0000256" key="10">
    <source>
        <dbReference type="ARBA" id="ARBA00022989"/>
    </source>
</evidence>
<keyword evidence="3" id="KW-1003">Cell membrane</keyword>
<evidence type="ECO:0000256" key="14">
    <source>
        <dbReference type="ARBA" id="ARBA00023170"/>
    </source>
</evidence>
<feature type="compositionally biased region" description="Gly residues" evidence="16">
    <location>
        <begin position="264"/>
        <end position="278"/>
    </location>
</feature>